<keyword evidence="2" id="KW-1185">Reference proteome</keyword>
<gene>
    <name evidence="1" type="ORF">N7517_002613</name>
</gene>
<name>A0A9W9VJZ2_9EURO</name>
<sequence length="79" mass="8728">MSGFSIASTPQCPSGISTQEFIAHQDLVGGTWRRWLCILTELGSSNLNLSLRDTTVLLRRLALQVGPRSDYDVLRAVHT</sequence>
<evidence type="ECO:0000313" key="1">
    <source>
        <dbReference type="EMBL" id="KAJ5384702.1"/>
    </source>
</evidence>
<organism evidence="1 2">
    <name type="scientific">Penicillium concentricum</name>
    <dbReference type="NCBI Taxonomy" id="293559"/>
    <lineage>
        <taxon>Eukaryota</taxon>
        <taxon>Fungi</taxon>
        <taxon>Dikarya</taxon>
        <taxon>Ascomycota</taxon>
        <taxon>Pezizomycotina</taxon>
        <taxon>Eurotiomycetes</taxon>
        <taxon>Eurotiomycetidae</taxon>
        <taxon>Eurotiales</taxon>
        <taxon>Aspergillaceae</taxon>
        <taxon>Penicillium</taxon>
    </lineage>
</organism>
<accession>A0A9W9VJZ2</accession>
<dbReference type="Proteomes" id="UP001147752">
    <property type="component" value="Unassembled WGS sequence"/>
</dbReference>
<evidence type="ECO:0000313" key="2">
    <source>
        <dbReference type="Proteomes" id="UP001147752"/>
    </source>
</evidence>
<dbReference type="OrthoDB" id="3182339at2759"/>
<dbReference type="AlphaFoldDB" id="A0A9W9VJZ2"/>
<protein>
    <submittedName>
        <fullName evidence="1">Uncharacterized protein</fullName>
    </submittedName>
</protein>
<proteinExistence type="predicted"/>
<dbReference type="GeneID" id="81459526"/>
<reference evidence="1" key="1">
    <citation type="submission" date="2022-12" db="EMBL/GenBank/DDBJ databases">
        <authorList>
            <person name="Petersen C."/>
        </authorList>
    </citation>
    <scope>NUCLEOTIDE SEQUENCE</scope>
    <source>
        <strain evidence="1">IBT 3081</strain>
    </source>
</reference>
<dbReference type="EMBL" id="JAPZBT010000001">
    <property type="protein sequence ID" value="KAJ5384702.1"/>
    <property type="molecule type" value="Genomic_DNA"/>
</dbReference>
<reference evidence="1" key="2">
    <citation type="journal article" date="2023" name="IMA Fungus">
        <title>Comparative genomic study of the Penicillium genus elucidates a diverse pangenome and 15 lateral gene transfer events.</title>
        <authorList>
            <person name="Petersen C."/>
            <person name="Sorensen T."/>
            <person name="Nielsen M.R."/>
            <person name="Sondergaard T.E."/>
            <person name="Sorensen J.L."/>
            <person name="Fitzpatrick D.A."/>
            <person name="Frisvad J.C."/>
            <person name="Nielsen K.L."/>
        </authorList>
    </citation>
    <scope>NUCLEOTIDE SEQUENCE</scope>
    <source>
        <strain evidence="1">IBT 3081</strain>
    </source>
</reference>
<dbReference type="RefSeq" id="XP_056584478.1">
    <property type="nucleotide sequence ID" value="XM_056720343.1"/>
</dbReference>
<comment type="caution">
    <text evidence="1">The sequence shown here is derived from an EMBL/GenBank/DDBJ whole genome shotgun (WGS) entry which is preliminary data.</text>
</comment>